<dbReference type="EMBL" id="JAGEPF010000033">
    <property type="protein sequence ID" value="MBO2464201.1"/>
    <property type="molecule type" value="Genomic_DNA"/>
</dbReference>
<sequence>MERRGEGAVLNVVRIGSALNSVEITCRRVDGNDWYAWASDGELIGAVDFVEDVAAAIARVLTQRAHA</sequence>
<dbReference type="RefSeq" id="WP_208250601.1">
    <property type="nucleotide sequence ID" value="NZ_JAGEPF010000033.1"/>
</dbReference>
<protein>
    <submittedName>
        <fullName evidence="1">Uncharacterized protein</fullName>
    </submittedName>
</protein>
<dbReference type="Proteomes" id="UP000680206">
    <property type="component" value="Unassembled WGS sequence"/>
</dbReference>
<evidence type="ECO:0000313" key="1">
    <source>
        <dbReference type="EMBL" id="MBO2464201.1"/>
    </source>
</evidence>
<gene>
    <name evidence="1" type="ORF">J4709_42190</name>
</gene>
<organism evidence="1 2">
    <name type="scientific">Actinomadura violacea</name>
    <dbReference type="NCBI Taxonomy" id="2819934"/>
    <lineage>
        <taxon>Bacteria</taxon>
        <taxon>Bacillati</taxon>
        <taxon>Actinomycetota</taxon>
        <taxon>Actinomycetes</taxon>
        <taxon>Streptosporangiales</taxon>
        <taxon>Thermomonosporaceae</taxon>
        <taxon>Actinomadura</taxon>
    </lineage>
</organism>
<proteinExistence type="predicted"/>
<keyword evidence="2" id="KW-1185">Reference proteome</keyword>
<reference evidence="1 2" key="1">
    <citation type="submission" date="2021-03" db="EMBL/GenBank/DDBJ databases">
        <title>Actinomadura violae sp. nov., isolated from lichen in Thailand.</title>
        <authorList>
            <person name="Kanchanasin P."/>
            <person name="Saeng-In P."/>
            <person name="Phongsopitanun W."/>
            <person name="Yuki M."/>
            <person name="Kudo T."/>
            <person name="Ohkuma M."/>
            <person name="Tanasupawat S."/>
        </authorList>
    </citation>
    <scope>NUCLEOTIDE SEQUENCE [LARGE SCALE GENOMIC DNA]</scope>
    <source>
        <strain evidence="1 2">LCR2-06</strain>
    </source>
</reference>
<accession>A0ABS3S5D1</accession>
<evidence type="ECO:0000313" key="2">
    <source>
        <dbReference type="Proteomes" id="UP000680206"/>
    </source>
</evidence>
<name>A0ABS3S5D1_9ACTN</name>
<comment type="caution">
    <text evidence="1">The sequence shown here is derived from an EMBL/GenBank/DDBJ whole genome shotgun (WGS) entry which is preliminary data.</text>
</comment>